<feature type="domain" description="Heterokaryon incompatibility" evidence="1">
    <location>
        <begin position="49"/>
        <end position="194"/>
    </location>
</feature>
<protein>
    <recommendedName>
        <fullName evidence="1">Heterokaryon incompatibility domain-containing protein</fullName>
    </recommendedName>
</protein>
<organism evidence="2 4">
    <name type="scientific">Gibberella zeae</name>
    <name type="common">Wheat head blight fungus</name>
    <name type="synonym">Fusarium graminearum</name>
    <dbReference type="NCBI Taxonomy" id="5518"/>
    <lineage>
        <taxon>Eukaryota</taxon>
        <taxon>Fungi</taxon>
        <taxon>Dikarya</taxon>
        <taxon>Ascomycota</taxon>
        <taxon>Pezizomycotina</taxon>
        <taxon>Sordariomycetes</taxon>
        <taxon>Hypocreomycetidae</taxon>
        <taxon>Hypocreales</taxon>
        <taxon>Nectriaceae</taxon>
        <taxon>Fusarium</taxon>
    </lineage>
</organism>
<dbReference type="InterPro" id="IPR052895">
    <property type="entry name" value="HetReg/Transcr_Mod"/>
</dbReference>
<evidence type="ECO:0000259" key="1">
    <source>
        <dbReference type="Pfam" id="PF06985"/>
    </source>
</evidence>
<dbReference type="EMBL" id="CAAKMV010000137">
    <property type="protein sequence ID" value="VIO59133.1"/>
    <property type="molecule type" value="Genomic_DNA"/>
</dbReference>
<reference evidence="2" key="2">
    <citation type="submission" date="2021-03" db="EMBL/GenBank/DDBJ databases">
        <authorList>
            <person name="Alouane T."/>
            <person name="Langin T."/>
            <person name="Bonhomme L."/>
        </authorList>
    </citation>
    <scope>NUCLEOTIDE SEQUENCE</scope>
    <source>
        <strain evidence="2">MDC_Fg202</strain>
    </source>
</reference>
<evidence type="ECO:0000313" key="3">
    <source>
        <dbReference type="EMBL" id="VIO59133.1"/>
    </source>
</evidence>
<name>A0A2H3HR28_GIBZA</name>
<dbReference type="EMBL" id="CAJPIJ010000078">
    <property type="protein sequence ID" value="CAG1969118.1"/>
    <property type="molecule type" value="Genomic_DNA"/>
</dbReference>
<dbReference type="PANTHER" id="PTHR24148">
    <property type="entry name" value="ANKYRIN REPEAT DOMAIN-CONTAINING PROTEIN 39 HOMOLOG-RELATED"/>
    <property type="match status" value="1"/>
</dbReference>
<evidence type="ECO:0000313" key="4">
    <source>
        <dbReference type="Proteomes" id="UP000746612"/>
    </source>
</evidence>
<accession>A0A2H3HR28</accession>
<dbReference type="PANTHER" id="PTHR24148:SF64">
    <property type="entry name" value="HETEROKARYON INCOMPATIBILITY DOMAIN-CONTAINING PROTEIN"/>
    <property type="match status" value="1"/>
</dbReference>
<evidence type="ECO:0000313" key="2">
    <source>
        <dbReference type="EMBL" id="CAG1969118.1"/>
    </source>
</evidence>
<reference evidence="3" key="1">
    <citation type="submission" date="2019-04" db="EMBL/GenBank/DDBJ databases">
        <authorList>
            <person name="Melise S."/>
            <person name="Noan J."/>
            <person name="Okalmin O."/>
        </authorList>
    </citation>
    <scope>NUCLEOTIDE SEQUENCE</scope>
    <source>
        <strain evidence="3">FN9</strain>
    </source>
</reference>
<dbReference type="AlphaFoldDB" id="A0A2H3HR28"/>
<dbReference type="InterPro" id="IPR010730">
    <property type="entry name" value="HET"/>
</dbReference>
<proteinExistence type="predicted"/>
<sequence length="654" mass="74083">MNPQLQNLYSKNVLSKDDSFRLISLQPGPSHTPLALCLLNTNLSDIQPYDAVSYVWGDMKDPISISVQDADGSQTHVRISRNCHAALSSLRDPHASRLLWIDSICIDQESTAEKNHQIGLMGLIYQNASKVMVYLGKGTSESDTAMRCLRELDEPSNDNSLAAVGASAVLQENRVAVDNLFKRPWFFRVWVLQEITFAQTATVICGDYQLDWESFKTFYHWNVNAGWIEKLPFSINYAVSPSPFVSYVTYGERLLKILVDTRSCGATDPRDKLYAIIPLLDRDHERMQEENEEQKERWQYNEEELRQLSIRQRRLNIQVNYSDSVSRVYTELATLLMGSIGLDVLSYVVKESAMPGLPTWVPDWTVLSPYWSATQKVTRGRYKPFSGFPKGPSQHIWGWRMLYPHLIDTWTISNYPTASGESSKQLHIQAVSLGRIEKLGDVCDLANNYFPTGQWASLVPDESYLKNPEMPRGLPTEEAHEWDSGPRSLSLFARTLTFDTVVYPQVAKDAITYIRRYNGEIVDDAGSPWGYFGDPNSSNGERMPLIEIFQGPGSFERQVMQILKRCDGKRLCILDTGRIALLHDKAQVGDEVFVVEGASTPFVFREATKDIKETTLSERILNLVGDGFVLGVMNGEIWDLVDNGEACREKLTIR</sequence>
<gene>
    <name evidence="3" type="ORF">FUG_LOCUS331714</name>
    <name evidence="2" type="ORF">MDCFG202_LOCUS63659</name>
</gene>
<dbReference type="Proteomes" id="UP000746612">
    <property type="component" value="Unassembled WGS sequence"/>
</dbReference>
<dbReference type="Pfam" id="PF06985">
    <property type="entry name" value="HET"/>
    <property type="match status" value="1"/>
</dbReference>